<dbReference type="RefSeq" id="WP_236782394.1">
    <property type="nucleotide sequence ID" value="NZ_CP014223.1"/>
</dbReference>
<dbReference type="GO" id="GO:0005283">
    <property type="term" value="F:amino acid:sodium symporter activity"/>
    <property type="evidence" value="ECO:0007669"/>
    <property type="project" value="InterPro"/>
</dbReference>
<feature type="transmembrane region" description="Helical" evidence="8">
    <location>
        <begin position="227"/>
        <end position="245"/>
    </location>
</feature>
<dbReference type="InterPro" id="IPR001463">
    <property type="entry name" value="Na/Ala_symport"/>
</dbReference>
<keyword evidence="6 8" id="KW-1133">Transmembrane helix</keyword>
<reference evidence="9 11" key="1">
    <citation type="journal article" date="2016" name="Genome Announc.">
        <title>Complete Genome Sequence of the Amino Acid-Fermenting Clostridium propionicum X2 (DSM 1682).</title>
        <authorList>
            <person name="Poehlein A."/>
            <person name="Schlien K."/>
            <person name="Chowdhury N.P."/>
            <person name="Gottschalk G."/>
            <person name="Buckel W."/>
            <person name="Daniel R."/>
        </authorList>
    </citation>
    <scope>NUCLEOTIDE SEQUENCE [LARGE SCALE GENOMIC DNA]</scope>
    <source>
        <strain evidence="9 11">X2</strain>
    </source>
</reference>
<evidence type="ECO:0000256" key="8">
    <source>
        <dbReference type="RuleBase" id="RU363064"/>
    </source>
</evidence>
<comment type="similarity">
    <text evidence="2 8">Belongs to the alanine or glycine:cation symporter (AGCS) (TC 2.A.25) family.</text>
</comment>
<comment type="subcellular location">
    <subcellularLocation>
        <location evidence="1 8">Cell membrane</location>
        <topology evidence="1 8">Multi-pass membrane protein</topology>
    </subcellularLocation>
</comment>
<keyword evidence="4 8" id="KW-1003">Cell membrane</keyword>
<comment type="caution">
    <text evidence="8">Lacks conserved residue(s) required for the propagation of feature annotation.</text>
</comment>
<gene>
    <name evidence="9" type="primary">alsT_5</name>
    <name evidence="9" type="ORF">CPRO_12370</name>
    <name evidence="10" type="ORF">SAMN02745151_01648</name>
</gene>
<evidence type="ECO:0000313" key="9">
    <source>
        <dbReference type="EMBL" id="AMJ40830.1"/>
    </source>
</evidence>
<feature type="transmembrane region" description="Helical" evidence="8">
    <location>
        <begin position="25"/>
        <end position="44"/>
    </location>
</feature>
<feature type="transmembrane region" description="Helical" evidence="8">
    <location>
        <begin position="422"/>
        <end position="445"/>
    </location>
</feature>
<dbReference type="PANTHER" id="PTHR30330:SF3">
    <property type="entry name" value="TRANSCRIPTIONAL REGULATOR, LRP FAMILY"/>
    <property type="match status" value="1"/>
</dbReference>
<evidence type="ECO:0000256" key="3">
    <source>
        <dbReference type="ARBA" id="ARBA00022448"/>
    </source>
</evidence>
<name>A0A0X1U7B1_ANAPI</name>
<dbReference type="EMBL" id="FQUA01000006">
    <property type="protein sequence ID" value="SHE74456.1"/>
    <property type="molecule type" value="Genomic_DNA"/>
</dbReference>
<keyword evidence="5 8" id="KW-0812">Transmembrane</keyword>
<feature type="transmembrane region" description="Helical" evidence="8">
    <location>
        <begin position="198"/>
        <end position="215"/>
    </location>
</feature>
<dbReference type="GO" id="GO:0005886">
    <property type="term" value="C:plasma membrane"/>
    <property type="evidence" value="ECO:0007669"/>
    <property type="project" value="UniProtKB-SubCell"/>
</dbReference>
<reference evidence="10" key="3">
    <citation type="submission" date="2016-11" db="EMBL/GenBank/DDBJ databases">
        <authorList>
            <person name="Varghese N."/>
            <person name="Submissions S."/>
        </authorList>
    </citation>
    <scope>NUCLEOTIDE SEQUENCE</scope>
    <source>
        <strain evidence="10">DSM 1682</strain>
    </source>
</reference>
<feature type="transmembrane region" description="Helical" evidence="8">
    <location>
        <begin position="113"/>
        <end position="138"/>
    </location>
</feature>
<feature type="transmembrane region" description="Helical" evidence="8">
    <location>
        <begin position="257"/>
        <end position="276"/>
    </location>
</feature>
<keyword evidence="3 8" id="KW-0813">Transport</keyword>
<evidence type="ECO:0000313" key="12">
    <source>
        <dbReference type="Proteomes" id="UP000184204"/>
    </source>
</evidence>
<keyword evidence="11" id="KW-1185">Reference proteome</keyword>
<reference evidence="11" key="2">
    <citation type="submission" date="2016-01" db="EMBL/GenBank/DDBJ databases">
        <authorList>
            <person name="Poehlein A."/>
            <person name="Schlien K."/>
            <person name="Gottschalk G."/>
            <person name="Buckel W."/>
            <person name="Daniel R."/>
        </authorList>
    </citation>
    <scope>NUCLEOTIDE SEQUENCE [LARGE SCALE GENOMIC DNA]</scope>
    <source>
        <strain evidence="11">X2</strain>
    </source>
</reference>
<evidence type="ECO:0000256" key="2">
    <source>
        <dbReference type="ARBA" id="ARBA00009261"/>
    </source>
</evidence>
<keyword evidence="7 8" id="KW-0472">Membrane</keyword>
<dbReference type="PROSITE" id="PS00873">
    <property type="entry name" value="NA_ALANINE_SYMP"/>
    <property type="match status" value="1"/>
</dbReference>
<feature type="transmembrane region" description="Helical" evidence="8">
    <location>
        <begin position="311"/>
        <end position="337"/>
    </location>
</feature>
<feature type="transmembrane region" description="Helical" evidence="8">
    <location>
        <begin position="344"/>
        <end position="361"/>
    </location>
</feature>
<dbReference type="Pfam" id="PF01235">
    <property type="entry name" value="Na_Ala_symp"/>
    <property type="match status" value="1"/>
</dbReference>
<sequence>MIKWGIYWQETFSNFMEINQVLNQLVWGVPMIIILMGTGIYFSFGLKFFQLRWFSYLNWRQAKKHYKEMKYEKEGNSISEIQALLTALAATIGTGNIIGVATAIQAGGRGAVFWMWISAFLGMIIKYAENVLGIYYRYRNSKGEWMGGPMVYIERGMKLKSLATIFACCCFVATFGIGNIAQINGISTSLESTFGIDPMLTGTCVAIFTGIIVFGGLKRIVSFSRKLVPFMAGFYSISALIIIFFHVDKIPGVFMDIFQEAFSLGSVGGGITGYIVSKSIRYGMARGIFSNEAGLGTSVMIHTLSEQKEPVIQGIWGGFEVFIDTMIICTLTALAILTTDADKVIGLTGVNITFYAFHTVLGRGGAAIVTIAVVLFAFTTLIGWSIYGMRAGEYFGGSRYTLMFKILFVVLIFIGANTDAQFVWALADTCNGLMAVPNAIAILALSGKVFKITDNFLQRKKGNSVLPMRSYLEESIKK</sequence>
<dbReference type="Proteomes" id="UP000184204">
    <property type="component" value="Unassembled WGS sequence"/>
</dbReference>
<feature type="transmembrane region" description="Helical" evidence="8">
    <location>
        <begin position="399"/>
        <end position="416"/>
    </location>
</feature>
<feature type="transmembrane region" description="Helical" evidence="8">
    <location>
        <begin position="367"/>
        <end position="387"/>
    </location>
</feature>
<evidence type="ECO:0000313" key="10">
    <source>
        <dbReference type="EMBL" id="SHE74456.1"/>
    </source>
</evidence>
<dbReference type="PANTHER" id="PTHR30330">
    <property type="entry name" value="AGSS FAMILY TRANSPORTER, SODIUM-ALANINE"/>
    <property type="match status" value="1"/>
</dbReference>
<dbReference type="EMBL" id="CP014223">
    <property type="protein sequence ID" value="AMJ40830.1"/>
    <property type="molecule type" value="Genomic_DNA"/>
</dbReference>
<feature type="transmembrane region" description="Helical" evidence="8">
    <location>
        <begin position="288"/>
        <end position="305"/>
    </location>
</feature>
<dbReference type="AlphaFoldDB" id="A0A0X1U7B1"/>
<evidence type="ECO:0000256" key="5">
    <source>
        <dbReference type="ARBA" id="ARBA00022692"/>
    </source>
</evidence>
<dbReference type="Gene3D" id="1.20.1740.10">
    <property type="entry name" value="Amino acid/polyamine transporter I"/>
    <property type="match status" value="1"/>
</dbReference>
<evidence type="ECO:0000256" key="1">
    <source>
        <dbReference type="ARBA" id="ARBA00004651"/>
    </source>
</evidence>
<feature type="transmembrane region" description="Helical" evidence="8">
    <location>
        <begin position="83"/>
        <end position="107"/>
    </location>
</feature>
<dbReference type="PRINTS" id="PR00175">
    <property type="entry name" value="NAALASMPORT"/>
</dbReference>
<dbReference type="NCBIfam" id="TIGR00835">
    <property type="entry name" value="agcS"/>
    <property type="match status" value="1"/>
</dbReference>
<reference evidence="12" key="4">
    <citation type="submission" date="2016-11" db="EMBL/GenBank/DDBJ databases">
        <authorList>
            <person name="Jaros S."/>
            <person name="Januszkiewicz K."/>
            <person name="Wedrychowicz H."/>
        </authorList>
    </citation>
    <scope>NUCLEOTIDE SEQUENCE [LARGE SCALE GENOMIC DNA]</scope>
    <source>
        <strain evidence="12">DSM 1682</strain>
    </source>
</reference>
<evidence type="ECO:0000256" key="7">
    <source>
        <dbReference type="ARBA" id="ARBA00023136"/>
    </source>
</evidence>
<protein>
    <submittedName>
        <fullName evidence="10">Alanine or glycine:cation symporter, AGCS family</fullName>
    </submittedName>
    <submittedName>
        <fullName evidence="9">Amino-acid carrier protein AlsT</fullName>
    </submittedName>
</protein>
<dbReference type="Proteomes" id="UP000068026">
    <property type="component" value="Chromosome"/>
</dbReference>
<proteinExistence type="inferred from homology"/>
<accession>A0A0X1U7B1</accession>
<evidence type="ECO:0000256" key="6">
    <source>
        <dbReference type="ARBA" id="ARBA00022989"/>
    </source>
</evidence>
<evidence type="ECO:0000256" key="4">
    <source>
        <dbReference type="ARBA" id="ARBA00022475"/>
    </source>
</evidence>
<evidence type="ECO:0000313" key="11">
    <source>
        <dbReference type="Proteomes" id="UP000068026"/>
    </source>
</evidence>
<dbReference type="KEGG" id="cpro:CPRO_12370"/>
<organism evidence="10 12">
    <name type="scientific">Anaerotignum propionicum DSM 1682</name>
    <dbReference type="NCBI Taxonomy" id="991789"/>
    <lineage>
        <taxon>Bacteria</taxon>
        <taxon>Bacillati</taxon>
        <taxon>Bacillota</taxon>
        <taxon>Clostridia</taxon>
        <taxon>Lachnospirales</taxon>
        <taxon>Anaerotignaceae</taxon>
        <taxon>Anaerotignum</taxon>
    </lineage>
</organism>
<keyword evidence="8" id="KW-0769">Symport</keyword>
<feature type="transmembrane region" description="Helical" evidence="8">
    <location>
        <begin position="159"/>
        <end position="178"/>
    </location>
</feature>